<evidence type="ECO:0000313" key="2">
    <source>
        <dbReference type="EMBL" id="CAF2084636.1"/>
    </source>
</evidence>
<feature type="region of interest" description="Disordered" evidence="1">
    <location>
        <begin position="1"/>
        <end position="21"/>
    </location>
</feature>
<dbReference type="AlphaFoldDB" id="A0A816S7Z8"/>
<dbReference type="EMBL" id="HG994360">
    <property type="protein sequence ID" value="CAF2084636.1"/>
    <property type="molecule type" value="Genomic_DNA"/>
</dbReference>
<evidence type="ECO:0000256" key="1">
    <source>
        <dbReference type="SAM" id="MobiDB-lite"/>
    </source>
</evidence>
<feature type="compositionally biased region" description="Polar residues" evidence="1">
    <location>
        <begin position="1"/>
        <end position="10"/>
    </location>
</feature>
<reference evidence="2" key="1">
    <citation type="submission" date="2021-01" db="EMBL/GenBank/DDBJ databases">
        <authorList>
            <consortium name="Genoscope - CEA"/>
            <person name="William W."/>
        </authorList>
    </citation>
    <scope>NUCLEOTIDE SEQUENCE</scope>
</reference>
<protein>
    <submittedName>
        <fullName evidence="2">(rape) hypothetical protein</fullName>
    </submittedName>
</protein>
<accession>A0A816S7Z8</accession>
<organism evidence="2">
    <name type="scientific">Brassica napus</name>
    <name type="common">Rape</name>
    <dbReference type="NCBI Taxonomy" id="3708"/>
    <lineage>
        <taxon>Eukaryota</taxon>
        <taxon>Viridiplantae</taxon>
        <taxon>Streptophyta</taxon>
        <taxon>Embryophyta</taxon>
        <taxon>Tracheophyta</taxon>
        <taxon>Spermatophyta</taxon>
        <taxon>Magnoliopsida</taxon>
        <taxon>eudicotyledons</taxon>
        <taxon>Gunneridae</taxon>
        <taxon>Pentapetalae</taxon>
        <taxon>rosids</taxon>
        <taxon>malvids</taxon>
        <taxon>Brassicales</taxon>
        <taxon>Brassicaceae</taxon>
        <taxon>Brassiceae</taxon>
        <taxon>Brassica</taxon>
    </lineage>
</organism>
<dbReference type="Proteomes" id="UP001295469">
    <property type="component" value="Chromosome A06"/>
</dbReference>
<gene>
    <name evidence="2" type="ORF">DARMORV10_A06P17040.1</name>
</gene>
<sequence>MSPPLSSSPKKNQKNKFKAGVDRAGLSHLFKCMSRRSTTAASINQKTSAKPNLDNALDIKQEQNTVCVGTLRAEGMAITLIILAY</sequence>
<name>A0A816S7Z8_BRANA</name>
<proteinExistence type="predicted"/>